<keyword evidence="3" id="KW-1185">Reference proteome</keyword>
<organism evidence="2 3">
    <name type="scientific">Mucilaginibacter ginsenosidivorans</name>
    <dbReference type="NCBI Taxonomy" id="398053"/>
    <lineage>
        <taxon>Bacteria</taxon>
        <taxon>Pseudomonadati</taxon>
        <taxon>Bacteroidota</taxon>
        <taxon>Sphingobacteriia</taxon>
        <taxon>Sphingobacteriales</taxon>
        <taxon>Sphingobacteriaceae</taxon>
        <taxon>Mucilaginibacter</taxon>
    </lineage>
</organism>
<dbReference type="Gene3D" id="3.40.630.30">
    <property type="match status" value="1"/>
</dbReference>
<dbReference type="GO" id="GO:0016747">
    <property type="term" value="F:acyltransferase activity, transferring groups other than amino-acyl groups"/>
    <property type="evidence" value="ECO:0007669"/>
    <property type="project" value="InterPro"/>
</dbReference>
<dbReference type="InterPro" id="IPR000182">
    <property type="entry name" value="GNAT_dom"/>
</dbReference>
<sequence>MNLLPIKEHLHENTEFIGHPDCKDSLGMCIDFYQRVGFNPPWICYYVQIDDQLVAAAAFKGKPVENKVEIAYGTFSAHQNKGIGTKIAETLVRLALEADPLIRVTAQTLMEENYSTKILRKNNFVIIGKAMDDDEGEVWEWEYQKG</sequence>
<gene>
    <name evidence="2" type="ORF">FRZ54_15595</name>
</gene>
<accession>A0A5B8UXP6</accession>
<feature type="domain" description="N-acetyltransferase" evidence="1">
    <location>
        <begin position="32"/>
        <end position="115"/>
    </location>
</feature>
<dbReference type="EMBL" id="CP042436">
    <property type="protein sequence ID" value="QEC63937.1"/>
    <property type="molecule type" value="Genomic_DNA"/>
</dbReference>
<evidence type="ECO:0000259" key="1">
    <source>
        <dbReference type="Pfam" id="PF00583"/>
    </source>
</evidence>
<dbReference type="AlphaFoldDB" id="A0A5B8UXP6"/>
<dbReference type="KEGG" id="mgin:FRZ54_15595"/>
<dbReference type="InterPro" id="IPR016181">
    <property type="entry name" value="Acyl_CoA_acyltransferase"/>
</dbReference>
<proteinExistence type="predicted"/>
<dbReference type="RefSeq" id="WP_147032510.1">
    <property type="nucleotide sequence ID" value="NZ_CP042436.1"/>
</dbReference>
<dbReference type="Proteomes" id="UP000321479">
    <property type="component" value="Chromosome"/>
</dbReference>
<dbReference type="Pfam" id="PF00583">
    <property type="entry name" value="Acetyltransf_1"/>
    <property type="match status" value="1"/>
</dbReference>
<evidence type="ECO:0000313" key="3">
    <source>
        <dbReference type="Proteomes" id="UP000321479"/>
    </source>
</evidence>
<reference evidence="2 3" key="1">
    <citation type="journal article" date="2017" name="Curr. Microbiol.">
        <title>Mucilaginibacter ginsenosidivorans sp. nov., Isolated from Soil of Ginseng Field.</title>
        <authorList>
            <person name="Kim M.M."/>
            <person name="Siddiqi M.Z."/>
            <person name="Im W.T."/>
        </authorList>
    </citation>
    <scope>NUCLEOTIDE SEQUENCE [LARGE SCALE GENOMIC DNA]</scope>
    <source>
        <strain evidence="2 3">Gsoil 3017</strain>
    </source>
</reference>
<dbReference type="SUPFAM" id="SSF55729">
    <property type="entry name" value="Acyl-CoA N-acyltransferases (Nat)"/>
    <property type="match status" value="1"/>
</dbReference>
<keyword evidence="2" id="KW-0808">Transferase</keyword>
<evidence type="ECO:0000313" key="2">
    <source>
        <dbReference type="EMBL" id="QEC63937.1"/>
    </source>
</evidence>
<name>A0A5B8UXP6_9SPHI</name>
<dbReference type="OrthoDB" id="9811523at2"/>
<protein>
    <submittedName>
        <fullName evidence="2">GNAT family N-acetyltransferase</fullName>
    </submittedName>
</protein>